<reference evidence="1" key="1">
    <citation type="journal article" date="2015" name="Nature">
        <title>Complex archaea that bridge the gap between prokaryotes and eukaryotes.</title>
        <authorList>
            <person name="Spang A."/>
            <person name="Saw J.H."/>
            <person name="Jorgensen S.L."/>
            <person name="Zaremba-Niedzwiedzka K."/>
            <person name="Martijn J."/>
            <person name="Lind A.E."/>
            <person name="van Eijk R."/>
            <person name="Schleper C."/>
            <person name="Guy L."/>
            <person name="Ettema T.J."/>
        </authorList>
    </citation>
    <scope>NUCLEOTIDE SEQUENCE</scope>
</reference>
<proteinExistence type="predicted"/>
<organism evidence="1">
    <name type="scientific">marine sediment metagenome</name>
    <dbReference type="NCBI Taxonomy" id="412755"/>
    <lineage>
        <taxon>unclassified sequences</taxon>
        <taxon>metagenomes</taxon>
        <taxon>ecological metagenomes</taxon>
    </lineage>
</organism>
<name>A0A0F9WF44_9ZZZZ</name>
<evidence type="ECO:0008006" key="2">
    <source>
        <dbReference type="Google" id="ProtNLM"/>
    </source>
</evidence>
<accession>A0A0F9WF44</accession>
<protein>
    <recommendedName>
        <fullName evidence="2">Uroporphyrinogen decarboxylase (URO-D) domain-containing protein</fullName>
    </recommendedName>
</protein>
<comment type="caution">
    <text evidence="1">The sequence shown here is derived from an EMBL/GenBank/DDBJ whole genome shotgun (WGS) entry which is preliminary data.</text>
</comment>
<dbReference type="AlphaFoldDB" id="A0A0F9WF44"/>
<dbReference type="Gene3D" id="3.20.20.210">
    <property type="match status" value="1"/>
</dbReference>
<evidence type="ECO:0000313" key="1">
    <source>
        <dbReference type="EMBL" id="KKO11108.1"/>
    </source>
</evidence>
<gene>
    <name evidence="1" type="ORF">LCGC14_0015840</name>
</gene>
<dbReference type="EMBL" id="LAZR01000003">
    <property type="protein sequence ID" value="KKO11108.1"/>
    <property type="molecule type" value="Genomic_DNA"/>
</dbReference>
<sequence>MGLSAGDKQVVQDLAKRVNEIAALPVMEEKKRLWYRLNSLQRVRPLIHCQAIAPDIWEELVPPETLQCTDQLARKEELRLRAIIYGWETFPDDRVVDPNAYSYIVVCGDSFVTDYGVKADYARPAEKYGAVGFRPVIKTEADIEMIEAEPKVWVDWDKTDQAYDALCDLYGDATTVKEICPEYGLGVGYIDSFIRWRGIEQMFIDLLDRPKWIHEVLERMLAASVSSMRQCEELGILTLNNTYCMLGTGGYGWTDDLPAPDFDGERVRVKDLWGRTSTQIFTEGISPEMHWEFAIQYEKRFLEHFGLAGYGCCEPLHNKMQFVSKIENLRRVSMSPWVDIDKASEVVGTRYVYTHKPHPAVVSMERWHPDLARQQLEDALRKTRTNVVEVNLQDIHTVRGQPHRLTEWTRMAMELSEQYA</sequence>
<dbReference type="InterPro" id="IPR038071">
    <property type="entry name" value="UROD/MetE-like_sf"/>
</dbReference>